<dbReference type="SUPFAM" id="SSF54695">
    <property type="entry name" value="POZ domain"/>
    <property type="match status" value="1"/>
</dbReference>
<evidence type="ECO:0000313" key="3">
    <source>
        <dbReference type="RefSeq" id="XP_033458475.1"/>
    </source>
</evidence>
<dbReference type="RefSeq" id="XP_033458475.1">
    <property type="nucleotide sequence ID" value="XM_033599929.1"/>
</dbReference>
<protein>
    <recommendedName>
        <fullName evidence="1">BTB domain-containing protein</fullName>
    </recommendedName>
</protein>
<dbReference type="CDD" id="cd18186">
    <property type="entry name" value="BTB_POZ_ZBTB_KLHL-like"/>
    <property type="match status" value="1"/>
</dbReference>
<reference evidence="3" key="2">
    <citation type="submission" date="2020-04" db="EMBL/GenBank/DDBJ databases">
        <authorList>
            <consortium name="NCBI Genome Project"/>
        </authorList>
    </citation>
    <scope>NUCLEOTIDE SEQUENCE</scope>
    <source>
        <strain evidence="3">CBS 342.82</strain>
    </source>
</reference>
<dbReference type="SMART" id="SM00225">
    <property type="entry name" value="BTB"/>
    <property type="match status" value="1"/>
</dbReference>
<keyword evidence="2" id="KW-1185">Reference proteome</keyword>
<dbReference type="InterPro" id="IPR011333">
    <property type="entry name" value="SKP1/BTB/POZ_sf"/>
</dbReference>
<evidence type="ECO:0000259" key="1">
    <source>
        <dbReference type="PROSITE" id="PS50097"/>
    </source>
</evidence>
<evidence type="ECO:0000313" key="2">
    <source>
        <dbReference type="Proteomes" id="UP000504637"/>
    </source>
</evidence>
<dbReference type="Proteomes" id="UP000504637">
    <property type="component" value="Unplaced"/>
</dbReference>
<feature type="domain" description="BTB" evidence="1">
    <location>
        <begin position="14"/>
        <end position="102"/>
    </location>
</feature>
<accession>A0A6J3M1Q9</accession>
<dbReference type="Pfam" id="PF00651">
    <property type="entry name" value="BTB"/>
    <property type="match status" value="1"/>
</dbReference>
<reference evidence="3" key="1">
    <citation type="submission" date="2020-01" db="EMBL/GenBank/DDBJ databases">
        <authorList>
            <consortium name="DOE Joint Genome Institute"/>
            <person name="Haridas S."/>
            <person name="Albert R."/>
            <person name="Binder M."/>
            <person name="Bloem J."/>
            <person name="Labutti K."/>
            <person name="Salamov A."/>
            <person name="Andreopoulos B."/>
            <person name="Baker S.E."/>
            <person name="Barry K."/>
            <person name="Bills G."/>
            <person name="Bluhm B.H."/>
            <person name="Cannon C."/>
            <person name="Castanera R."/>
            <person name="Culley D.E."/>
            <person name="Daum C."/>
            <person name="Ezra D."/>
            <person name="Gonzalez J.B."/>
            <person name="Henrissat B."/>
            <person name="Kuo A."/>
            <person name="Liang C."/>
            <person name="Lipzen A."/>
            <person name="Lutzoni F."/>
            <person name="Magnuson J."/>
            <person name="Mondo S."/>
            <person name="Nolan M."/>
            <person name="Ohm R."/>
            <person name="Pangilinan J."/>
            <person name="Park H.-J."/>
            <person name="Ramirez L."/>
            <person name="Alfaro M."/>
            <person name="Sun H."/>
            <person name="Tritt A."/>
            <person name="Yoshinaga Y."/>
            <person name="Zwiers L.-H."/>
            <person name="Turgeon B.G."/>
            <person name="Goodwin S.B."/>
            <person name="Spatafora J.W."/>
            <person name="Crous P.W."/>
            <person name="Grigoriev I.V."/>
        </authorList>
    </citation>
    <scope>NUCLEOTIDE SEQUENCE</scope>
    <source>
        <strain evidence="3">CBS 342.82</strain>
    </source>
</reference>
<organism evidence="3">
    <name type="scientific">Dissoconium aciculare CBS 342.82</name>
    <dbReference type="NCBI Taxonomy" id="1314786"/>
    <lineage>
        <taxon>Eukaryota</taxon>
        <taxon>Fungi</taxon>
        <taxon>Dikarya</taxon>
        <taxon>Ascomycota</taxon>
        <taxon>Pezizomycotina</taxon>
        <taxon>Dothideomycetes</taxon>
        <taxon>Dothideomycetidae</taxon>
        <taxon>Mycosphaerellales</taxon>
        <taxon>Dissoconiaceae</taxon>
        <taxon>Dissoconium</taxon>
    </lineage>
</organism>
<dbReference type="PANTHER" id="PTHR47843:SF5">
    <property type="entry name" value="BTB_POZ DOMAIN PROTEIN"/>
    <property type="match status" value="1"/>
</dbReference>
<dbReference type="Gene3D" id="3.30.710.10">
    <property type="entry name" value="Potassium Channel Kv1.1, Chain A"/>
    <property type="match status" value="1"/>
</dbReference>
<dbReference type="InterPro" id="IPR000210">
    <property type="entry name" value="BTB/POZ_dom"/>
</dbReference>
<name>A0A6J3M1Q9_9PEZI</name>
<dbReference type="AlphaFoldDB" id="A0A6J3M1Q9"/>
<dbReference type="PANTHER" id="PTHR47843">
    <property type="entry name" value="BTB DOMAIN-CONTAINING PROTEIN-RELATED"/>
    <property type="match status" value="1"/>
</dbReference>
<sequence length="230" mass="26227">MEGLNYLWETSAFSDLVIICGDKQWKVHKSVIGASSGYFRTLCLSPDWKEAREGVIKLEHVEAPTDKDAGGARANEDFSSDHPNMVGSMLAFIYTGKILSDEQFLALERNDKKELQRTFWTKQRPTELYLSRYARMYALACKYDVVTLRDKALAGFKHNMSKDLSYQDLAAALRISFNTGSEKECQMRDCVFGLLLEHIRGLSEYRWARDAIEGVPGLSMRLITTMATKW</sequence>
<reference evidence="3" key="3">
    <citation type="submission" date="2025-08" db="UniProtKB">
        <authorList>
            <consortium name="RefSeq"/>
        </authorList>
    </citation>
    <scope>IDENTIFICATION</scope>
    <source>
        <strain evidence="3">CBS 342.82</strain>
    </source>
</reference>
<dbReference type="PROSITE" id="PS50097">
    <property type="entry name" value="BTB"/>
    <property type="match status" value="1"/>
</dbReference>
<proteinExistence type="predicted"/>
<gene>
    <name evidence="3" type="ORF">K489DRAFT_248080</name>
</gene>
<dbReference type="GeneID" id="54357728"/>
<dbReference type="OrthoDB" id="6359816at2759"/>